<name>A0A2N4SXY8_9MICC</name>
<evidence type="ECO:0008006" key="3">
    <source>
        <dbReference type="Google" id="ProtNLM"/>
    </source>
</evidence>
<dbReference type="AlphaFoldDB" id="A0A2N4SXY8"/>
<gene>
    <name evidence="1" type="ORF">AUQ48_16050</name>
</gene>
<evidence type="ECO:0000313" key="1">
    <source>
        <dbReference type="EMBL" id="PLC10835.1"/>
    </source>
</evidence>
<protein>
    <recommendedName>
        <fullName evidence="3">DUF5666 domain-containing protein</fullName>
    </recommendedName>
</protein>
<evidence type="ECO:0000313" key="2">
    <source>
        <dbReference type="Proteomes" id="UP000234632"/>
    </source>
</evidence>
<reference evidence="1 2" key="1">
    <citation type="submission" date="2015-12" db="EMBL/GenBank/DDBJ databases">
        <authorList>
            <person name="Shamseldin A."/>
            <person name="Moawad H."/>
            <person name="Abd El-Rahim W.M."/>
            <person name="Sadowsky M.J."/>
        </authorList>
    </citation>
    <scope>NUCLEOTIDE SEQUENCE [LARGE SCALE GENOMIC DNA]</scope>
    <source>
        <strain evidence="1 2">S43</strain>
    </source>
</reference>
<dbReference type="EMBL" id="LOMZ01000002">
    <property type="protein sequence ID" value="PLC10835.1"/>
    <property type="molecule type" value="Genomic_DNA"/>
</dbReference>
<proteinExistence type="predicted"/>
<organism evidence="1 2">
    <name type="scientific">Kocuria flava</name>
    <dbReference type="NCBI Taxonomy" id="446860"/>
    <lineage>
        <taxon>Bacteria</taxon>
        <taxon>Bacillati</taxon>
        <taxon>Actinomycetota</taxon>
        <taxon>Actinomycetes</taxon>
        <taxon>Micrococcales</taxon>
        <taxon>Micrococcaceae</taxon>
        <taxon>Kocuria</taxon>
    </lineage>
</organism>
<comment type="caution">
    <text evidence="1">The sequence shown here is derived from an EMBL/GenBank/DDBJ whole genome shotgun (WGS) entry which is preliminary data.</text>
</comment>
<dbReference type="Proteomes" id="UP000234632">
    <property type="component" value="Unassembled WGS sequence"/>
</dbReference>
<accession>A0A2N4SXY8</accession>
<sequence length="110" mass="11876">MQEAQDEGTEAAAAMLNETVTFENEVTEVHGPNLFTVGDEDTPVVGFDAAAAGLEDGDRVEVTGTVRQIVLTDTEAWGGFDFDQDENNYLVERELDLGVVAENVQAVPEE</sequence>